<feature type="domain" description="HTH hxlR-type" evidence="4">
    <location>
        <begin position="20"/>
        <end position="119"/>
    </location>
</feature>
<dbReference type="AlphaFoldDB" id="A0A0R1QI94"/>
<dbReference type="Proteomes" id="UP000051790">
    <property type="component" value="Unassembled WGS sequence"/>
</dbReference>
<dbReference type="Gene3D" id="1.10.10.10">
    <property type="entry name" value="Winged helix-like DNA-binding domain superfamily/Winged helix DNA-binding domain"/>
    <property type="match status" value="1"/>
</dbReference>
<dbReference type="InterPro" id="IPR036388">
    <property type="entry name" value="WH-like_DNA-bd_sf"/>
</dbReference>
<dbReference type="Pfam" id="PF01638">
    <property type="entry name" value="HxlR"/>
    <property type="match status" value="1"/>
</dbReference>
<evidence type="ECO:0000313" key="6">
    <source>
        <dbReference type="Proteomes" id="UP000051790"/>
    </source>
</evidence>
<evidence type="ECO:0000256" key="3">
    <source>
        <dbReference type="ARBA" id="ARBA00023163"/>
    </source>
</evidence>
<dbReference type="PROSITE" id="PS51118">
    <property type="entry name" value="HTH_HXLR"/>
    <property type="match status" value="1"/>
</dbReference>
<organism evidence="5 6">
    <name type="scientific">Lacticaseibacillus manihotivorans DSM 13343 = JCM 12514</name>
    <dbReference type="NCBI Taxonomy" id="1423769"/>
    <lineage>
        <taxon>Bacteria</taxon>
        <taxon>Bacillati</taxon>
        <taxon>Bacillota</taxon>
        <taxon>Bacilli</taxon>
        <taxon>Lactobacillales</taxon>
        <taxon>Lactobacillaceae</taxon>
        <taxon>Lacticaseibacillus</taxon>
    </lineage>
</organism>
<dbReference type="PANTHER" id="PTHR33204:SF38">
    <property type="entry name" value="HTH-TYPE TRANSCRIPTIONAL ACTIVATOR HXLR"/>
    <property type="match status" value="1"/>
</dbReference>
<dbReference type="OrthoDB" id="9791143at2"/>
<name>A0A0R1QI94_9LACO</name>
<dbReference type="GO" id="GO:0003677">
    <property type="term" value="F:DNA binding"/>
    <property type="evidence" value="ECO:0007669"/>
    <property type="project" value="UniProtKB-KW"/>
</dbReference>
<dbReference type="InterPro" id="IPR002577">
    <property type="entry name" value="HTH_HxlR"/>
</dbReference>
<dbReference type="InterPro" id="IPR036390">
    <property type="entry name" value="WH_DNA-bd_sf"/>
</dbReference>
<dbReference type="PATRIC" id="fig|1423769.4.peg.1174"/>
<evidence type="ECO:0000256" key="1">
    <source>
        <dbReference type="ARBA" id="ARBA00023015"/>
    </source>
</evidence>
<keyword evidence="2" id="KW-0238">DNA-binding</keyword>
<protein>
    <submittedName>
        <fullName evidence="5">Transcriptional regulator</fullName>
    </submittedName>
</protein>
<evidence type="ECO:0000256" key="2">
    <source>
        <dbReference type="ARBA" id="ARBA00023125"/>
    </source>
</evidence>
<dbReference type="SUPFAM" id="SSF46785">
    <property type="entry name" value="Winged helix' DNA-binding domain"/>
    <property type="match status" value="1"/>
</dbReference>
<gene>
    <name evidence="5" type="ORF">FD01_GL001084</name>
</gene>
<keyword evidence="6" id="KW-1185">Reference proteome</keyword>
<reference evidence="5 6" key="1">
    <citation type="journal article" date="2015" name="Genome Announc.">
        <title>Expanding the biotechnology potential of lactobacilli through comparative genomics of 213 strains and associated genera.</title>
        <authorList>
            <person name="Sun Z."/>
            <person name="Harris H.M."/>
            <person name="McCann A."/>
            <person name="Guo C."/>
            <person name="Argimon S."/>
            <person name="Zhang W."/>
            <person name="Yang X."/>
            <person name="Jeffery I.B."/>
            <person name="Cooney J.C."/>
            <person name="Kagawa T.F."/>
            <person name="Liu W."/>
            <person name="Song Y."/>
            <person name="Salvetti E."/>
            <person name="Wrobel A."/>
            <person name="Rasinkangas P."/>
            <person name="Parkhill J."/>
            <person name="Rea M.C."/>
            <person name="O'Sullivan O."/>
            <person name="Ritari J."/>
            <person name="Douillard F.P."/>
            <person name="Paul Ross R."/>
            <person name="Yang R."/>
            <person name="Briner A.E."/>
            <person name="Felis G.E."/>
            <person name="de Vos W.M."/>
            <person name="Barrangou R."/>
            <person name="Klaenhammer T.R."/>
            <person name="Caufield P.W."/>
            <person name="Cui Y."/>
            <person name="Zhang H."/>
            <person name="O'Toole P.W."/>
        </authorList>
    </citation>
    <scope>NUCLEOTIDE SEQUENCE [LARGE SCALE GENOMIC DNA]</scope>
    <source>
        <strain evidence="5 6">DSM 13343</strain>
    </source>
</reference>
<dbReference type="PANTHER" id="PTHR33204">
    <property type="entry name" value="TRANSCRIPTIONAL REGULATOR, MARR FAMILY"/>
    <property type="match status" value="1"/>
</dbReference>
<comment type="caution">
    <text evidence="5">The sequence shown here is derived from an EMBL/GenBank/DDBJ whole genome shotgun (WGS) entry which is preliminary data.</text>
</comment>
<keyword evidence="3" id="KW-0804">Transcription</keyword>
<sequence>MTDIVRKDALTRLENGDFSCAKELTLAMFSGKWKLILLCHLDEHGAYRFNELRRLLPTITHKVLTNQLRELEQDRLITRNVAPDGQNKVSYAITPLGHSLMPIIDAMCKWGDARIAELQVEPKFTADETIVPKEATHAL</sequence>
<evidence type="ECO:0000313" key="5">
    <source>
        <dbReference type="EMBL" id="KRL44509.1"/>
    </source>
</evidence>
<accession>A0A0R1QI94</accession>
<proteinExistence type="predicted"/>
<dbReference type="RefSeq" id="WP_056963766.1">
    <property type="nucleotide sequence ID" value="NZ_AZEU01000151.1"/>
</dbReference>
<evidence type="ECO:0000259" key="4">
    <source>
        <dbReference type="PROSITE" id="PS51118"/>
    </source>
</evidence>
<dbReference type="EMBL" id="AZEU01000151">
    <property type="protein sequence ID" value="KRL44509.1"/>
    <property type="molecule type" value="Genomic_DNA"/>
</dbReference>
<keyword evidence="1" id="KW-0805">Transcription regulation</keyword>